<proteinExistence type="predicted"/>
<gene>
    <name evidence="1" type="ORF">CPter291_0237</name>
</gene>
<name>A0ABN4M5Y5_9BURK</name>
<dbReference type="Proteomes" id="UP000074914">
    <property type="component" value="Chromosome"/>
</dbReference>
<evidence type="ECO:0000313" key="1">
    <source>
        <dbReference type="EMBL" id="AMP12533.1"/>
    </source>
</evidence>
<reference evidence="1 2" key="1">
    <citation type="submission" date="2015-11" db="EMBL/GenBank/DDBJ databases">
        <title>Exploring the genomic traits of fungus-feeding bacterial genus Collimonas.</title>
        <authorList>
            <person name="Song C."/>
            <person name="Schmidt R."/>
            <person name="de Jager V."/>
            <person name="Krzyzanowska D."/>
            <person name="Jongedijk E."/>
            <person name="Cankar K."/>
            <person name="Beekwilder J."/>
            <person name="van Veen A."/>
            <person name="de Boer W."/>
            <person name="van Veen J.A."/>
            <person name="Garbeva P."/>
        </authorList>
    </citation>
    <scope>NUCLEOTIDE SEQUENCE [LARGE SCALE GENOMIC DNA]</scope>
    <source>
        <strain evidence="1 2">Ter291</strain>
    </source>
</reference>
<dbReference type="EMBL" id="CP013236">
    <property type="protein sequence ID" value="AMP12533.1"/>
    <property type="molecule type" value="Genomic_DNA"/>
</dbReference>
<protein>
    <submittedName>
        <fullName evidence="1">Uncharacterized protein</fullName>
    </submittedName>
</protein>
<keyword evidence="2" id="KW-1185">Reference proteome</keyword>
<evidence type="ECO:0000313" key="2">
    <source>
        <dbReference type="Proteomes" id="UP000074914"/>
    </source>
</evidence>
<sequence length="110" mass="12192">MGIAETPNVVNLKQRDGILARAFYREYSVNAGEPLTISASFNDGTDHTSYRCDQLDGYFIPEAGRDYEVALDIGNKICRLSVMRIDSTEAEVRLLPVELSVAKSCSDKDN</sequence>
<organism evidence="1 2">
    <name type="scientific">Collimonas pratensis</name>
    <dbReference type="NCBI Taxonomy" id="279113"/>
    <lineage>
        <taxon>Bacteria</taxon>
        <taxon>Pseudomonadati</taxon>
        <taxon>Pseudomonadota</taxon>
        <taxon>Betaproteobacteria</taxon>
        <taxon>Burkholderiales</taxon>
        <taxon>Oxalobacteraceae</taxon>
        <taxon>Collimonas</taxon>
    </lineage>
</organism>
<accession>A0ABN4M5Y5</accession>